<protein>
    <recommendedName>
        <fullName evidence="5">Secreted protein</fullName>
    </recommendedName>
</protein>
<evidence type="ECO:0000313" key="3">
    <source>
        <dbReference type="EMBL" id="KDQ17885.1"/>
    </source>
</evidence>
<evidence type="ECO:0000313" key="4">
    <source>
        <dbReference type="Proteomes" id="UP000027195"/>
    </source>
</evidence>
<evidence type="ECO:0000256" key="1">
    <source>
        <dbReference type="SAM" id="MobiDB-lite"/>
    </source>
</evidence>
<organism evidence="3 4">
    <name type="scientific">Botryobasidium botryosum (strain FD-172 SS1)</name>
    <dbReference type="NCBI Taxonomy" id="930990"/>
    <lineage>
        <taxon>Eukaryota</taxon>
        <taxon>Fungi</taxon>
        <taxon>Dikarya</taxon>
        <taxon>Basidiomycota</taxon>
        <taxon>Agaricomycotina</taxon>
        <taxon>Agaricomycetes</taxon>
        <taxon>Cantharellales</taxon>
        <taxon>Botryobasidiaceae</taxon>
        <taxon>Botryobasidium</taxon>
    </lineage>
</organism>
<name>A0A067MT71_BOTB1</name>
<dbReference type="HOGENOM" id="CLU_2249683_0_0_1"/>
<evidence type="ECO:0008006" key="5">
    <source>
        <dbReference type="Google" id="ProtNLM"/>
    </source>
</evidence>
<evidence type="ECO:0000256" key="2">
    <source>
        <dbReference type="SAM" id="SignalP"/>
    </source>
</evidence>
<proteinExistence type="predicted"/>
<sequence>MPPIYTGAGLLWPFISSARLCQTWPSSRCCWTLAQIPTATACTSCYDMGTHSGSDEVVDSTRGRRQQGGQVRPWMDTVALPVHQKRRRPPCPFTDLWHSRGLGS</sequence>
<keyword evidence="4" id="KW-1185">Reference proteome</keyword>
<reference evidence="4" key="1">
    <citation type="journal article" date="2014" name="Proc. Natl. Acad. Sci. U.S.A.">
        <title>Extensive sampling of basidiomycete genomes demonstrates inadequacy of the white-rot/brown-rot paradigm for wood decay fungi.</title>
        <authorList>
            <person name="Riley R."/>
            <person name="Salamov A.A."/>
            <person name="Brown D.W."/>
            <person name="Nagy L.G."/>
            <person name="Floudas D."/>
            <person name="Held B.W."/>
            <person name="Levasseur A."/>
            <person name="Lombard V."/>
            <person name="Morin E."/>
            <person name="Otillar R."/>
            <person name="Lindquist E.A."/>
            <person name="Sun H."/>
            <person name="LaButti K.M."/>
            <person name="Schmutz J."/>
            <person name="Jabbour D."/>
            <person name="Luo H."/>
            <person name="Baker S.E."/>
            <person name="Pisabarro A.G."/>
            <person name="Walton J.D."/>
            <person name="Blanchette R.A."/>
            <person name="Henrissat B."/>
            <person name="Martin F."/>
            <person name="Cullen D."/>
            <person name="Hibbett D.S."/>
            <person name="Grigoriev I.V."/>
        </authorList>
    </citation>
    <scope>NUCLEOTIDE SEQUENCE [LARGE SCALE GENOMIC DNA]</scope>
    <source>
        <strain evidence="4">FD-172 SS1</strain>
    </source>
</reference>
<feature type="region of interest" description="Disordered" evidence="1">
    <location>
        <begin position="55"/>
        <end position="76"/>
    </location>
</feature>
<dbReference type="Proteomes" id="UP000027195">
    <property type="component" value="Unassembled WGS sequence"/>
</dbReference>
<keyword evidence="2" id="KW-0732">Signal</keyword>
<dbReference type="AlphaFoldDB" id="A0A067MT71"/>
<feature type="signal peptide" evidence="2">
    <location>
        <begin position="1"/>
        <end position="17"/>
    </location>
</feature>
<dbReference type="EMBL" id="KL198022">
    <property type="protein sequence ID" value="KDQ17885.1"/>
    <property type="molecule type" value="Genomic_DNA"/>
</dbReference>
<feature type="chain" id="PRO_5001641531" description="Secreted protein" evidence="2">
    <location>
        <begin position="18"/>
        <end position="104"/>
    </location>
</feature>
<gene>
    <name evidence="3" type="ORF">BOTBODRAFT_542535</name>
</gene>
<feature type="region of interest" description="Disordered" evidence="1">
    <location>
        <begin position="85"/>
        <end position="104"/>
    </location>
</feature>
<dbReference type="InParanoid" id="A0A067MT71"/>
<accession>A0A067MT71</accession>